<organism evidence="1 2">
    <name type="scientific">Rosa chinensis</name>
    <name type="common">China rose</name>
    <dbReference type="NCBI Taxonomy" id="74649"/>
    <lineage>
        <taxon>Eukaryota</taxon>
        <taxon>Viridiplantae</taxon>
        <taxon>Streptophyta</taxon>
        <taxon>Embryophyta</taxon>
        <taxon>Tracheophyta</taxon>
        <taxon>Spermatophyta</taxon>
        <taxon>Magnoliopsida</taxon>
        <taxon>eudicotyledons</taxon>
        <taxon>Gunneridae</taxon>
        <taxon>Pentapetalae</taxon>
        <taxon>rosids</taxon>
        <taxon>fabids</taxon>
        <taxon>Rosales</taxon>
        <taxon>Rosaceae</taxon>
        <taxon>Rosoideae</taxon>
        <taxon>Rosoideae incertae sedis</taxon>
        <taxon>Rosa</taxon>
    </lineage>
</organism>
<keyword evidence="2" id="KW-1185">Reference proteome</keyword>
<sequence>MHRQLKLQPKSYCGLLSIKLTNQLKFTLIFMHDFCDSSIVIFISHIHRTIQGRF</sequence>
<dbReference type="AlphaFoldDB" id="A0A2P6SHH8"/>
<dbReference type="Gramene" id="PRQ58118">
    <property type="protein sequence ID" value="PRQ58118"/>
    <property type="gene ID" value="RchiOBHm_Chr1g0355731"/>
</dbReference>
<dbReference type="Proteomes" id="UP000238479">
    <property type="component" value="Chromosome 1"/>
</dbReference>
<accession>A0A2P6SHH8</accession>
<reference evidence="1 2" key="1">
    <citation type="journal article" date="2018" name="Nat. Genet.">
        <title>The Rosa genome provides new insights in the design of modern roses.</title>
        <authorList>
            <person name="Bendahmane M."/>
        </authorList>
    </citation>
    <scope>NUCLEOTIDE SEQUENCE [LARGE SCALE GENOMIC DNA]</scope>
    <source>
        <strain evidence="2">cv. Old Blush</strain>
    </source>
</reference>
<protein>
    <submittedName>
        <fullName evidence="1">Uncharacterized protein</fullName>
    </submittedName>
</protein>
<comment type="caution">
    <text evidence="1">The sequence shown here is derived from an EMBL/GenBank/DDBJ whole genome shotgun (WGS) entry which is preliminary data.</text>
</comment>
<evidence type="ECO:0000313" key="1">
    <source>
        <dbReference type="EMBL" id="PRQ58118.1"/>
    </source>
</evidence>
<dbReference type="EMBL" id="PDCK01000039">
    <property type="protein sequence ID" value="PRQ58118.1"/>
    <property type="molecule type" value="Genomic_DNA"/>
</dbReference>
<evidence type="ECO:0000313" key="2">
    <source>
        <dbReference type="Proteomes" id="UP000238479"/>
    </source>
</evidence>
<gene>
    <name evidence="1" type="ORF">RchiOBHm_Chr1g0355731</name>
</gene>
<name>A0A2P6SHH8_ROSCH</name>
<proteinExistence type="predicted"/>